<evidence type="ECO:0000313" key="1">
    <source>
        <dbReference type="EMBL" id="MFL0246082.1"/>
    </source>
</evidence>
<reference evidence="1 2" key="1">
    <citation type="submission" date="2024-11" db="EMBL/GenBank/DDBJ databases">
        <authorList>
            <person name="Heng Y.C."/>
            <person name="Lim A.C.H."/>
            <person name="Lee J.K.Y."/>
            <person name="Kittelmann S."/>
        </authorList>
    </citation>
    <scope>NUCLEOTIDE SEQUENCE [LARGE SCALE GENOMIC DNA]</scope>
    <source>
        <strain evidence="1 2">WILCCON 0185</strain>
    </source>
</reference>
<dbReference type="RefSeq" id="WP_406768534.1">
    <property type="nucleotide sequence ID" value="NZ_JBJHZZ010000001.1"/>
</dbReference>
<sequence length="174" mass="20358">MIIGAEIINQPVSGRYFEKVYDVLNPWNSGEWTWIKFLNEDFSEWCGEFRGGARGVAISKAHNAVLVLTSDSLYKLNRISEELIEYESQTEYQNLTATPKGDFILSDYYHIFTLDSTLKKEKILESPIEMDYIKFHNWSNNKLLITCDWCCNWDKRVELELDGETLEIEVKKII</sequence>
<accession>A0ABW8T2Z2</accession>
<comment type="caution">
    <text evidence="1">The sequence shown here is derived from an EMBL/GenBank/DDBJ whole genome shotgun (WGS) entry which is preliminary data.</text>
</comment>
<dbReference type="Proteomes" id="UP001623591">
    <property type="component" value="Unassembled WGS sequence"/>
</dbReference>
<name>A0ABW8T2Z2_9CLOT</name>
<organism evidence="1 2">
    <name type="scientific">Candidatus Clostridium stratigraminis</name>
    <dbReference type="NCBI Taxonomy" id="3381661"/>
    <lineage>
        <taxon>Bacteria</taxon>
        <taxon>Bacillati</taxon>
        <taxon>Bacillota</taxon>
        <taxon>Clostridia</taxon>
        <taxon>Eubacteriales</taxon>
        <taxon>Clostridiaceae</taxon>
        <taxon>Clostridium</taxon>
    </lineage>
</organism>
<keyword evidence="2" id="KW-1185">Reference proteome</keyword>
<evidence type="ECO:0000313" key="2">
    <source>
        <dbReference type="Proteomes" id="UP001623591"/>
    </source>
</evidence>
<gene>
    <name evidence="1" type="ORF">ACJDUG_03705</name>
</gene>
<protein>
    <submittedName>
        <fullName evidence="1">Uncharacterized protein</fullName>
    </submittedName>
</protein>
<dbReference type="EMBL" id="JBJHZZ010000001">
    <property type="protein sequence ID" value="MFL0246082.1"/>
    <property type="molecule type" value="Genomic_DNA"/>
</dbReference>
<proteinExistence type="predicted"/>